<comment type="caution">
    <text evidence="4">The sequence shown here is derived from an EMBL/GenBank/DDBJ whole genome shotgun (WGS) entry which is preliminary data.</text>
</comment>
<keyword evidence="1" id="KW-1003">Cell membrane</keyword>
<dbReference type="GO" id="GO:0005901">
    <property type="term" value="C:caveola"/>
    <property type="evidence" value="ECO:0007669"/>
    <property type="project" value="UniProtKB-SubCell"/>
</dbReference>
<name>A0AAV9MKM6_9SOLN</name>
<reference evidence="4 5" key="1">
    <citation type="submission" date="2023-10" db="EMBL/GenBank/DDBJ databases">
        <title>Genome-Wide Identification Analysis in wild type Solanum Pinnatisectum Reveals Some Genes Defensing Phytophthora Infestans.</title>
        <authorList>
            <person name="Sun C."/>
        </authorList>
    </citation>
    <scope>NUCLEOTIDE SEQUENCE [LARGE SCALE GENOMIC DNA]</scope>
    <source>
        <strain evidence="4">LQN</strain>
        <tissue evidence="4">Leaf</tissue>
    </source>
</reference>
<evidence type="ECO:0000313" key="4">
    <source>
        <dbReference type="EMBL" id="KAK4737420.1"/>
    </source>
</evidence>
<evidence type="ECO:0000259" key="2">
    <source>
        <dbReference type="Pfam" id="PF01145"/>
    </source>
</evidence>
<dbReference type="InterPro" id="IPR001107">
    <property type="entry name" value="Band_7"/>
</dbReference>
<proteinExistence type="inferred from homology"/>
<accession>A0AAV9MKM6</accession>
<dbReference type="EMBL" id="JAWPEI010000001">
    <property type="protein sequence ID" value="KAK4737420.1"/>
    <property type="molecule type" value="Genomic_DNA"/>
</dbReference>
<comment type="subcellular location">
    <subcellularLocation>
        <location evidence="1">Cell membrane</location>
        <topology evidence="1">Lipid-anchor</topology>
    </subcellularLocation>
    <subcellularLocation>
        <location evidence="1">Membrane</location>
        <location evidence="1">Caveola</location>
    </subcellularLocation>
</comment>
<keyword evidence="1" id="KW-0472">Membrane</keyword>
<sequence>MYRIARASEFLVITGIGINELKITKKALVWPLQKCQVIDVTPVNYTFEVNAMRAEKLPFLLPAVFTIGPYADDPERLIKYAKLLSHHARVIEVETPVLAASMTMEEIFKGIKDFKKEVFDKGTNTFLTWGQKTQMEAANHTKIDVFEAKMKGEIGAKEQEGLTHQNDAKIDNETKIISTQRDGDGKKEEVKVNTHVKIYENQREADVAEANSFLATKKAGCIIFLFSKDEFIRSQKLNIESIRFVSRIGIYLGTLLGSNTGRQRNRFYVGDRVFLCVSPMKGVMRFGRWGNLSPMYSGPCEILRIVGEVSYELAMPPMFSAIHPVFHVSMLCRYVHDESYVLQYDAMHLYDRLTFMEGPATILARYM</sequence>
<organism evidence="4 5">
    <name type="scientific">Solanum pinnatisectum</name>
    <name type="common">tansyleaf nightshade</name>
    <dbReference type="NCBI Taxonomy" id="50273"/>
    <lineage>
        <taxon>Eukaryota</taxon>
        <taxon>Viridiplantae</taxon>
        <taxon>Streptophyta</taxon>
        <taxon>Embryophyta</taxon>
        <taxon>Tracheophyta</taxon>
        <taxon>Spermatophyta</taxon>
        <taxon>Magnoliopsida</taxon>
        <taxon>eudicotyledons</taxon>
        <taxon>Gunneridae</taxon>
        <taxon>Pentapetalae</taxon>
        <taxon>asterids</taxon>
        <taxon>lamiids</taxon>
        <taxon>Solanales</taxon>
        <taxon>Solanaceae</taxon>
        <taxon>Solanoideae</taxon>
        <taxon>Solaneae</taxon>
        <taxon>Solanum</taxon>
    </lineage>
</organism>
<dbReference type="AlphaFoldDB" id="A0AAV9MKM6"/>
<evidence type="ECO:0000259" key="3">
    <source>
        <dbReference type="Pfam" id="PF24626"/>
    </source>
</evidence>
<evidence type="ECO:0000256" key="1">
    <source>
        <dbReference type="RuleBase" id="RU366054"/>
    </source>
</evidence>
<feature type="domain" description="Tf2-1-like SH3-like" evidence="3">
    <location>
        <begin position="270"/>
        <end position="335"/>
    </location>
</feature>
<keyword evidence="5" id="KW-1185">Reference proteome</keyword>
<dbReference type="Pfam" id="PF01145">
    <property type="entry name" value="Band_7"/>
    <property type="match status" value="1"/>
</dbReference>
<dbReference type="PANTHER" id="PTHR13806">
    <property type="entry name" value="FLOTILLIN-RELATED"/>
    <property type="match status" value="1"/>
</dbReference>
<comment type="similarity">
    <text evidence="1">Belongs to the band 7/mec-2 family. Flotillin subfamily.</text>
</comment>
<gene>
    <name evidence="4" type="ORF">R3W88_001117</name>
</gene>
<evidence type="ECO:0000313" key="5">
    <source>
        <dbReference type="Proteomes" id="UP001311915"/>
    </source>
</evidence>
<feature type="domain" description="Band 7" evidence="2">
    <location>
        <begin position="28"/>
        <end position="130"/>
    </location>
</feature>
<dbReference type="InterPro" id="IPR056924">
    <property type="entry name" value="SH3_Tf2-1"/>
</dbReference>
<dbReference type="PANTHER" id="PTHR13806:SF34">
    <property type="entry name" value="FLOTILLIN-LIKE"/>
    <property type="match status" value="1"/>
</dbReference>
<protein>
    <recommendedName>
        <fullName evidence="1">Flotillin-like</fullName>
    </recommendedName>
</protein>
<dbReference type="Proteomes" id="UP001311915">
    <property type="component" value="Unassembled WGS sequence"/>
</dbReference>
<dbReference type="Pfam" id="PF24626">
    <property type="entry name" value="SH3_Tf2-1"/>
    <property type="match status" value="1"/>
</dbReference>
<dbReference type="InterPro" id="IPR027705">
    <property type="entry name" value="Flotillin_fam"/>
</dbReference>